<gene>
    <name evidence="10" type="ORF">PV327_008437</name>
</gene>
<dbReference type="HAMAP" id="MF_03056">
    <property type="entry name" value="TRM82"/>
    <property type="match status" value="1"/>
</dbReference>
<comment type="similarity">
    <text evidence="8">Belongs to the WD repeat TRM82 family.</text>
</comment>
<reference evidence="10" key="1">
    <citation type="journal article" date="2023" name="bioRxiv">
        <title>Scaffold-level genome assemblies of two parasitoid biocontrol wasps reveal the parthenogenesis mechanism and an associated novel virus.</title>
        <authorList>
            <person name="Inwood S."/>
            <person name="Skelly J."/>
            <person name="Guhlin J."/>
            <person name="Harrop T."/>
            <person name="Goldson S."/>
            <person name="Dearden P."/>
        </authorList>
    </citation>
    <scope>NUCLEOTIDE SEQUENCE</scope>
    <source>
        <strain evidence="10">Lincoln</strain>
        <tissue evidence="10">Whole body</tissue>
    </source>
</reference>
<reference evidence="10" key="2">
    <citation type="submission" date="2023-03" db="EMBL/GenBank/DDBJ databases">
        <authorList>
            <person name="Inwood S.N."/>
            <person name="Skelly J.G."/>
            <person name="Guhlin J."/>
            <person name="Harrop T.W.R."/>
            <person name="Goldson S.G."/>
            <person name="Dearden P.K."/>
        </authorList>
    </citation>
    <scope>NUCLEOTIDE SEQUENCE</scope>
    <source>
        <strain evidence="10">Lincoln</strain>
        <tissue evidence="10">Whole body</tissue>
    </source>
</reference>
<dbReference type="SMART" id="SM00320">
    <property type="entry name" value="WD40"/>
    <property type="match status" value="4"/>
</dbReference>
<evidence type="ECO:0000256" key="3">
    <source>
        <dbReference type="ARBA" id="ARBA00022694"/>
    </source>
</evidence>
<keyword evidence="11" id="KW-1185">Reference proteome</keyword>
<dbReference type="PROSITE" id="PS50294">
    <property type="entry name" value="WD_REPEATS_REGION"/>
    <property type="match status" value="1"/>
</dbReference>
<feature type="repeat" description="WD" evidence="9">
    <location>
        <begin position="179"/>
        <end position="221"/>
    </location>
</feature>
<evidence type="ECO:0000256" key="6">
    <source>
        <dbReference type="ARBA" id="ARBA00093337"/>
    </source>
</evidence>
<dbReference type="Gene3D" id="2.130.10.10">
    <property type="entry name" value="YVTN repeat-like/Quinoprotein amine dehydrogenase"/>
    <property type="match status" value="1"/>
</dbReference>
<organism evidence="10 11">
    <name type="scientific">Microctonus hyperodae</name>
    <name type="common">Parasitoid wasp</name>
    <dbReference type="NCBI Taxonomy" id="165561"/>
    <lineage>
        <taxon>Eukaryota</taxon>
        <taxon>Metazoa</taxon>
        <taxon>Ecdysozoa</taxon>
        <taxon>Arthropoda</taxon>
        <taxon>Hexapoda</taxon>
        <taxon>Insecta</taxon>
        <taxon>Pterygota</taxon>
        <taxon>Neoptera</taxon>
        <taxon>Endopterygota</taxon>
        <taxon>Hymenoptera</taxon>
        <taxon>Apocrita</taxon>
        <taxon>Ichneumonoidea</taxon>
        <taxon>Braconidae</taxon>
        <taxon>Euphorinae</taxon>
        <taxon>Microctonus</taxon>
    </lineage>
</organism>
<evidence type="ECO:0000256" key="2">
    <source>
        <dbReference type="ARBA" id="ARBA00022574"/>
    </source>
</evidence>
<comment type="pathway">
    <text evidence="8">tRNA modification; N(7)-methylguanine-tRNA biosynthesis.</text>
</comment>
<keyword evidence="5 8" id="KW-0539">Nucleus</keyword>
<dbReference type="Proteomes" id="UP001168972">
    <property type="component" value="Unassembled WGS sequence"/>
</dbReference>
<dbReference type="InterPro" id="IPR028884">
    <property type="entry name" value="Trm82"/>
</dbReference>
<name>A0AA39KHH3_MICHY</name>
<dbReference type="Pfam" id="PF00400">
    <property type="entry name" value="WD40"/>
    <property type="match status" value="2"/>
</dbReference>
<evidence type="ECO:0000256" key="7">
    <source>
        <dbReference type="ARBA" id="ARBA00093542"/>
    </source>
</evidence>
<dbReference type="InterPro" id="IPR015943">
    <property type="entry name" value="WD40/YVTN_repeat-like_dom_sf"/>
</dbReference>
<dbReference type="InterPro" id="IPR036322">
    <property type="entry name" value="WD40_repeat_dom_sf"/>
</dbReference>
<evidence type="ECO:0000313" key="10">
    <source>
        <dbReference type="EMBL" id="KAK0162072.1"/>
    </source>
</evidence>
<dbReference type="PANTHER" id="PTHR16288:SF0">
    <property type="entry name" value="TRNA (GUANINE-N(7)-)-METHYLTRANSFERASE NON-CATALYTIC SUBUNIT WDR4"/>
    <property type="match status" value="1"/>
</dbReference>
<dbReference type="AlphaFoldDB" id="A0AA39KHH3"/>
<comment type="function">
    <text evidence="8">Required for the formation of N(7)-methylguanine at position 46 (m7G46) in tRNA. In the complex, it is required to stabilize and induce conformational changes of the catalytic subunit.</text>
</comment>
<comment type="caution">
    <text evidence="10">The sequence shown here is derived from an EMBL/GenBank/DDBJ whole genome shotgun (WGS) entry which is preliminary data.</text>
</comment>
<protein>
    <recommendedName>
        <fullName evidence="12">tRNA (guanine-N(7)-)-methyltransferase non-catalytic subunit wuho</fullName>
    </recommendedName>
</protein>
<comment type="function">
    <text evidence="6">Required for the Mettl1-dependent formation of N(7)-methylguanine at position 46 (m7G46) in tRNA. In the Mettl1-wuho methyltransferase complex, it is required to stabilize and induce conformational changes of the catalytic subunit. Required for binding of nanos mRNA and repression of translation by the mei-P26-bgcn-bam-sxl complex. May cooperate with mei-P26 and nanos to derepress the BMP signaling pathway. May cooperate with mei-P26 to suppress expression of a subset of microRNAs. May cooperate with mei-P26 to regulate bam expression levels in germline cells during gametogenesis. Required to promote mitosis to meiosis transition during gametogenesis. May regulate germline cell division in part by regulating ribosome biogenesis.</text>
</comment>
<dbReference type="GO" id="GO:0106004">
    <property type="term" value="P:tRNA (guanine-N7)-methylation"/>
    <property type="evidence" value="ECO:0007669"/>
    <property type="project" value="UniProtKB-UniRule"/>
</dbReference>
<dbReference type="PROSITE" id="PS50082">
    <property type="entry name" value="WD_REPEATS_2"/>
    <property type="match status" value="1"/>
</dbReference>
<comment type="subcellular location">
    <subcellularLocation>
        <location evidence="1 8">Nucleus</location>
    </subcellularLocation>
</comment>
<dbReference type="InterPro" id="IPR001680">
    <property type="entry name" value="WD40_rpt"/>
</dbReference>
<evidence type="ECO:0000313" key="11">
    <source>
        <dbReference type="Proteomes" id="UP001168972"/>
    </source>
</evidence>
<keyword evidence="2 8" id="KW-0853">WD repeat</keyword>
<evidence type="ECO:0000256" key="4">
    <source>
        <dbReference type="ARBA" id="ARBA00022737"/>
    </source>
</evidence>
<evidence type="ECO:0000256" key="5">
    <source>
        <dbReference type="ARBA" id="ARBA00023242"/>
    </source>
</evidence>
<evidence type="ECO:0000256" key="1">
    <source>
        <dbReference type="ARBA" id="ARBA00004123"/>
    </source>
</evidence>
<dbReference type="GO" id="GO:0043527">
    <property type="term" value="C:tRNA methyltransferase complex"/>
    <property type="evidence" value="ECO:0007669"/>
    <property type="project" value="TreeGrafter"/>
</dbReference>
<dbReference type="GO" id="GO:0005634">
    <property type="term" value="C:nucleus"/>
    <property type="evidence" value="ECO:0007669"/>
    <property type="project" value="UniProtKB-SubCell"/>
</dbReference>
<comment type="subunit">
    <text evidence="7">Forms a heterodimer with the catalytic subunit Mettl1. Interacts with mei-P26 and weakly interacts with bgcn; required for the function or formation of the mei-P26-bgcn-bam-sxl complex. Interacts with nanos; may be involved in mei-P26-dependent derepression of the BMP signaling pathway. Interacts with Myc; the interaction may be mediated by mei-P26 and may be involved in the regulation of ribosome biogenesis.</text>
</comment>
<sequence>MSFSVFNSNIILCSSENVFMYNYKNDTESIIELEKLIISENLKQHNNSDIDTCHGITSVKFSNNGDYFLICTNRKQLCVYKSCDCSLILNTTLTRAASQVEFTPNNNIVVADKSGDVYMYYNDSNKHSSAQQGILIVGHLSMLLDVLVTHDNKYVITADRDEKIRVSKFPNAYNIESYCLGHRAFVTNIRQLPHDENILVSAGGDGELKFWDYKNGRELKSISYDNKINEGDVIKLNNNLEELDLKQIVTTLPAKHLCVMKWNENSSILISSFYGSGNILMYYISGNVATNNVNAEFKQIVVEDTEPLECRLQDQQLWLLYDNKLVVYEIKSDFTIEYSQINNNLVKLNKSWSLLRGQIKNPSFYPILYKRKFDNVQEYQERKKSRLMNVL</sequence>
<keyword evidence="3 8" id="KW-0819">tRNA processing</keyword>
<keyword evidence="4 8" id="KW-0677">Repeat</keyword>
<dbReference type="SUPFAM" id="SSF50978">
    <property type="entry name" value="WD40 repeat-like"/>
    <property type="match status" value="1"/>
</dbReference>
<accession>A0AA39KHH3</accession>
<dbReference type="GO" id="GO:0005829">
    <property type="term" value="C:cytosol"/>
    <property type="evidence" value="ECO:0007669"/>
    <property type="project" value="TreeGrafter"/>
</dbReference>
<proteinExistence type="inferred from homology"/>
<dbReference type="EMBL" id="JAQQBR010001834">
    <property type="protein sequence ID" value="KAK0162072.1"/>
    <property type="molecule type" value="Genomic_DNA"/>
</dbReference>
<evidence type="ECO:0000256" key="8">
    <source>
        <dbReference type="HAMAP-Rule" id="MF_03056"/>
    </source>
</evidence>
<dbReference type="PANTHER" id="PTHR16288">
    <property type="entry name" value="WD40 REPEAT PROTEIN 4"/>
    <property type="match status" value="1"/>
</dbReference>
<evidence type="ECO:0000256" key="9">
    <source>
        <dbReference type="PROSITE-ProRule" id="PRU00221"/>
    </source>
</evidence>
<evidence type="ECO:0008006" key="12">
    <source>
        <dbReference type="Google" id="ProtNLM"/>
    </source>
</evidence>